<accession>A0A329RFH9</accession>
<comment type="caution">
    <text evidence="6">The sequence shown here is derived from an EMBL/GenBank/DDBJ whole genome shotgun (WGS) entry which is preliminary data.</text>
</comment>
<dbReference type="EMBL" id="RCML01001398">
    <property type="protein sequence ID" value="KAG2962904.1"/>
    <property type="molecule type" value="Genomic_DNA"/>
</dbReference>
<keyword evidence="7" id="KW-1185">Reference proteome</keyword>
<dbReference type="Proteomes" id="UP000735874">
    <property type="component" value="Unassembled WGS sequence"/>
</dbReference>
<evidence type="ECO:0000313" key="2">
    <source>
        <dbReference type="EMBL" id="KAG2884330.1"/>
    </source>
</evidence>
<dbReference type="Proteomes" id="UP000251314">
    <property type="component" value="Unassembled WGS sequence"/>
</dbReference>
<dbReference type="EMBL" id="MJFZ01001284">
    <property type="protein sequence ID" value="RAW22536.1"/>
    <property type="molecule type" value="Genomic_DNA"/>
</dbReference>
<dbReference type="Proteomes" id="UP000760860">
    <property type="component" value="Unassembled WGS sequence"/>
</dbReference>
<dbReference type="Proteomes" id="UP000774804">
    <property type="component" value="Unassembled WGS sequence"/>
</dbReference>
<dbReference type="AlphaFoldDB" id="A0A329RFH9"/>
<name>A0A329RFH9_9STRA</name>
<dbReference type="OrthoDB" id="127920at2759"/>
<dbReference type="VEuPathDB" id="FungiDB:PC110_g21022"/>
<reference evidence="6 7" key="1">
    <citation type="submission" date="2018-01" db="EMBL/GenBank/DDBJ databases">
        <title>Draft genome of the strawberry crown rot pathogen Phytophthora cactorum.</title>
        <authorList>
            <person name="Armitage A.D."/>
            <person name="Lysoe E."/>
            <person name="Nellist C.F."/>
            <person name="Harrison R.J."/>
            <person name="Brurberg M.B."/>
        </authorList>
    </citation>
    <scope>NUCLEOTIDE SEQUENCE [LARGE SCALE GENOMIC DNA]</scope>
    <source>
        <strain evidence="6 7">10300</strain>
    </source>
</reference>
<dbReference type="EMBL" id="RCMI01001504">
    <property type="protein sequence ID" value="KAG2884330.1"/>
    <property type="molecule type" value="Genomic_DNA"/>
</dbReference>
<evidence type="ECO:0000313" key="1">
    <source>
        <dbReference type="EMBL" id="KAG2827639.1"/>
    </source>
</evidence>
<evidence type="ECO:0000313" key="7">
    <source>
        <dbReference type="Proteomes" id="UP000251314"/>
    </source>
</evidence>
<sequence>MESVPSQSGKLATYLRPRKKWALRVVSVRGPRAEHCRRRGTSEQLVVSPIDVFGLHQERFIEEQKRTPWIQAMIAFLENGALALDPQIRTKTILMALNYDVRNGVLMR</sequence>
<dbReference type="Proteomes" id="UP000736787">
    <property type="component" value="Unassembled WGS sequence"/>
</dbReference>
<dbReference type="Proteomes" id="UP000697107">
    <property type="component" value="Unassembled WGS sequence"/>
</dbReference>
<protein>
    <submittedName>
        <fullName evidence="6">Uncharacterized protein</fullName>
    </submittedName>
</protein>
<organism evidence="6 7">
    <name type="scientific">Phytophthora cactorum</name>
    <dbReference type="NCBI Taxonomy" id="29920"/>
    <lineage>
        <taxon>Eukaryota</taxon>
        <taxon>Sar</taxon>
        <taxon>Stramenopiles</taxon>
        <taxon>Oomycota</taxon>
        <taxon>Peronosporomycetes</taxon>
        <taxon>Peronosporales</taxon>
        <taxon>Peronosporaceae</taxon>
        <taxon>Phytophthora</taxon>
    </lineage>
</organism>
<proteinExistence type="predicted"/>
<dbReference type="EMBL" id="RCMV01001430">
    <property type="protein sequence ID" value="KAG3208642.1"/>
    <property type="molecule type" value="Genomic_DNA"/>
</dbReference>
<evidence type="ECO:0000313" key="6">
    <source>
        <dbReference type="EMBL" id="RAW22536.1"/>
    </source>
</evidence>
<evidence type="ECO:0000313" key="4">
    <source>
        <dbReference type="EMBL" id="KAG2962904.1"/>
    </source>
</evidence>
<evidence type="ECO:0000313" key="5">
    <source>
        <dbReference type="EMBL" id="KAG3208642.1"/>
    </source>
</evidence>
<reference evidence="1" key="2">
    <citation type="submission" date="2018-10" db="EMBL/GenBank/DDBJ databases">
        <title>Effector identification in a new, highly contiguous assembly of the strawberry crown rot pathogen Phytophthora cactorum.</title>
        <authorList>
            <person name="Armitage A.D."/>
            <person name="Nellist C.F."/>
            <person name="Bates H."/>
            <person name="Vickerstaff R.J."/>
            <person name="Harrison R.J."/>
        </authorList>
    </citation>
    <scope>NUCLEOTIDE SEQUENCE</scope>
    <source>
        <strain evidence="1">15-7</strain>
        <strain evidence="2">4032</strain>
        <strain evidence="3">4040</strain>
        <strain evidence="4">P415</strain>
        <strain evidence="5">P421</strain>
    </source>
</reference>
<gene>
    <name evidence="6" type="ORF">PC110_g21022</name>
    <name evidence="1" type="ORF">PC113_g21587</name>
    <name evidence="2" type="ORF">PC115_g21368</name>
    <name evidence="3" type="ORF">PC117_g22988</name>
    <name evidence="4" type="ORF">PC118_g21173</name>
    <name evidence="5" type="ORF">PC129_g20333</name>
</gene>
<dbReference type="EMBL" id="RCMK01001338">
    <property type="protein sequence ID" value="KAG2896482.1"/>
    <property type="molecule type" value="Genomic_DNA"/>
</dbReference>
<evidence type="ECO:0000313" key="3">
    <source>
        <dbReference type="EMBL" id="KAG2896482.1"/>
    </source>
</evidence>
<dbReference type="EMBL" id="RCMG01001427">
    <property type="protein sequence ID" value="KAG2827639.1"/>
    <property type="molecule type" value="Genomic_DNA"/>
</dbReference>